<comment type="caution">
    <text evidence="8">The sequence shown here is derived from an EMBL/GenBank/DDBJ whole genome shotgun (WGS) entry which is preliminary data.</text>
</comment>
<keyword evidence="3" id="KW-0378">Hydrolase</keyword>
<dbReference type="Gene3D" id="2.60.40.10">
    <property type="entry name" value="Immunoglobulins"/>
    <property type="match status" value="1"/>
</dbReference>
<evidence type="ECO:0000256" key="3">
    <source>
        <dbReference type="ARBA" id="ARBA00022801"/>
    </source>
</evidence>
<evidence type="ECO:0000313" key="8">
    <source>
        <dbReference type="EMBL" id="NIH57055.1"/>
    </source>
</evidence>
<dbReference type="SUPFAM" id="SSF49363">
    <property type="entry name" value="Purple acid phosphatase, N-terminal domain"/>
    <property type="match status" value="1"/>
</dbReference>
<dbReference type="PANTHER" id="PTHR42988">
    <property type="entry name" value="PHOSPHOHYDROLASE"/>
    <property type="match status" value="1"/>
</dbReference>
<evidence type="ECO:0000256" key="2">
    <source>
        <dbReference type="ARBA" id="ARBA00022729"/>
    </source>
</evidence>
<dbReference type="InterPro" id="IPR029052">
    <property type="entry name" value="Metallo-depent_PP-like"/>
</dbReference>
<feature type="region of interest" description="Disordered" evidence="6">
    <location>
        <begin position="102"/>
        <end position="125"/>
    </location>
</feature>
<keyword evidence="1" id="KW-0479">Metal-binding</keyword>
<evidence type="ECO:0000256" key="5">
    <source>
        <dbReference type="ARBA" id="ARBA00025742"/>
    </source>
</evidence>
<dbReference type="SMART" id="SM00060">
    <property type="entry name" value="FN3"/>
    <property type="match status" value="1"/>
</dbReference>
<dbReference type="InterPro" id="IPR004843">
    <property type="entry name" value="Calcineurin-like_PHP"/>
</dbReference>
<dbReference type="InterPro" id="IPR003961">
    <property type="entry name" value="FN3_dom"/>
</dbReference>
<dbReference type="InterPro" id="IPR050884">
    <property type="entry name" value="CNP_phosphodiesterase-III"/>
</dbReference>
<name>A0ABX0SGD4_9ACTN</name>
<feature type="domain" description="Fibronectin type-III" evidence="7">
    <location>
        <begin position="22"/>
        <end position="112"/>
    </location>
</feature>
<proteinExistence type="inferred from homology"/>
<evidence type="ECO:0000259" key="7">
    <source>
        <dbReference type="SMART" id="SM00060"/>
    </source>
</evidence>
<accession>A0ABX0SGD4</accession>
<evidence type="ECO:0000256" key="6">
    <source>
        <dbReference type="SAM" id="MobiDB-lite"/>
    </source>
</evidence>
<protein>
    <submittedName>
        <fullName evidence="8">MPP superfamily phosphohydrolase</fullName>
    </submittedName>
</protein>
<keyword evidence="2" id="KW-0732">Signal</keyword>
<dbReference type="EMBL" id="JAAMOZ010000001">
    <property type="protein sequence ID" value="NIH57055.1"/>
    <property type="molecule type" value="Genomic_DNA"/>
</dbReference>
<dbReference type="Proteomes" id="UP000749311">
    <property type="component" value="Unassembled WGS sequence"/>
</dbReference>
<dbReference type="InterPro" id="IPR008963">
    <property type="entry name" value="Purple_acid_Pase-like_N"/>
</dbReference>
<dbReference type="SUPFAM" id="SSF56300">
    <property type="entry name" value="Metallo-dependent phosphatases"/>
    <property type="match status" value="1"/>
</dbReference>
<dbReference type="RefSeq" id="WP_341770077.1">
    <property type="nucleotide sequence ID" value="NZ_BAAAOO010000011.1"/>
</dbReference>
<comment type="similarity">
    <text evidence="5">Belongs to the cyclic nucleotide phosphodiesterase class-III family.</text>
</comment>
<keyword evidence="4" id="KW-0408">Iron</keyword>
<sequence length="452" mass="49925">MSLPSPSARLAAAPVAAPTSARLVVTDLEVSTVTPTSVVISWITRAPYRLHGVPAPLPSDTRLELGPPGEPFVLVHDDPTPRAFHVVEIKGLEPGRTYRFRATSNGRQAGPGLRPATRRGTNERNGEFTTLLPPSGRYLTTIALANDIHIGERRQGIVLGALPTSVRPEDTQSDYAELMFAAALCDLQDRYASPLLVVNGDLTYDNTSEQVRRAREMLDEYGAQRVDWVATRGNHDHPRRDADPFGEAFVGYQETQKVCEASGLRILAMDSTHGSGGGWILPDQYDQIMAELQADPDRPTIACTHHPVTTDAAWSSVSGPQFMLRGADRLRLQILENNAPGVFLHHAGHTHRMRRDRADLFTSQTNYIENAACAAYPGGYAVVHLYEGGYILNFWRPAYPDALDWLYRSRWQMLGIGPHFMLGTTADRNHVVHCDLSGLQPSEREQPTELLV</sequence>
<evidence type="ECO:0000313" key="9">
    <source>
        <dbReference type="Proteomes" id="UP000749311"/>
    </source>
</evidence>
<dbReference type="InterPro" id="IPR013783">
    <property type="entry name" value="Ig-like_fold"/>
</dbReference>
<evidence type="ECO:0000256" key="4">
    <source>
        <dbReference type="ARBA" id="ARBA00023004"/>
    </source>
</evidence>
<organism evidence="8 9">
    <name type="scientific">Brooklawnia cerclae</name>
    <dbReference type="NCBI Taxonomy" id="349934"/>
    <lineage>
        <taxon>Bacteria</taxon>
        <taxon>Bacillati</taxon>
        <taxon>Actinomycetota</taxon>
        <taxon>Actinomycetes</taxon>
        <taxon>Propionibacteriales</taxon>
        <taxon>Propionibacteriaceae</taxon>
        <taxon>Brooklawnia</taxon>
    </lineage>
</organism>
<reference evidence="8 9" key="1">
    <citation type="submission" date="2020-02" db="EMBL/GenBank/DDBJ databases">
        <title>Sequencing the genomes of 1000 actinobacteria strains.</title>
        <authorList>
            <person name="Klenk H.-P."/>
        </authorList>
    </citation>
    <scope>NUCLEOTIDE SEQUENCE [LARGE SCALE GENOMIC DNA]</scope>
    <source>
        <strain evidence="8 9">DSM 19609</strain>
    </source>
</reference>
<dbReference type="Gene3D" id="3.60.21.10">
    <property type="match status" value="1"/>
</dbReference>
<dbReference type="PANTHER" id="PTHR42988:SF2">
    <property type="entry name" value="CYCLIC NUCLEOTIDE PHOSPHODIESTERASE CBUA0032-RELATED"/>
    <property type="match status" value="1"/>
</dbReference>
<keyword evidence="9" id="KW-1185">Reference proteome</keyword>
<dbReference type="CDD" id="cd00063">
    <property type="entry name" value="FN3"/>
    <property type="match status" value="1"/>
</dbReference>
<dbReference type="Pfam" id="PF00149">
    <property type="entry name" value="Metallophos"/>
    <property type="match status" value="1"/>
</dbReference>
<gene>
    <name evidence="8" type="ORF">FB473_001700</name>
</gene>
<evidence type="ECO:0000256" key="1">
    <source>
        <dbReference type="ARBA" id="ARBA00022723"/>
    </source>
</evidence>